<dbReference type="Proteomes" id="UP000256269">
    <property type="component" value="Unassembled WGS sequence"/>
</dbReference>
<dbReference type="EMBL" id="QUNO01000005">
    <property type="protein sequence ID" value="REH48225.1"/>
    <property type="molecule type" value="Genomic_DNA"/>
</dbReference>
<dbReference type="AlphaFoldDB" id="A0A3E0HQF2"/>
<organism evidence="1 2">
    <name type="scientific">Kutzneria buriramensis</name>
    <dbReference type="NCBI Taxonomy" id="1045776"/>
    <lineage>
        <taxon>Bacteria</taxon>
        <taxon>Bacillati</taxon>
        <taxon>Actinomycetota</taxon>
        <taxon>Actinomycetes</taxon>
        <taxon>Pseudonocardiales</taxon>
        <taxon>Pseudonocardiaceae</taxon>
        <taxon>Kutzneria</taxon>
    </lineage>
</organism>
<comment type="caution">
    <text evidence="1">The sequence shown here is derived from an EMBL/GenBank/DDBJ whole genome shotgun (WGS) entry which is preliminary data.</text>
</comment>
<gene>
    <name evidence="1" type="ORF">BCF44_10583</name>
</gene>
<dbReference type="SUPFAM" id="SSF141694">
    <property type="entry name" value="AF2212/PG0164-like"/>
    <property type="match status" value="1"/>
</dbReference>
<dbReference type="InterPro" id="IPR037079">
    <property type="entry name" value="AF2212/PG0164-like_sf"/>
</dbReference>
<sequence length="147" mass="15649">MRFRTTVLLGGKTATGLPVPAEVIEGLGAGRAPKVTVTIGGHTYRSTVGVRGGQFLIPLSAENRTAAGVAAGDDVDVDIELDTAPREVEVPADLAAALAADAEARRLFDGLPFTHRKEYVRWIEEAKKAETRQNRVAKTLERLKGGS</sequence>
<reference evidence="1 2" key="1">
    <citation type="submission" date="2018-08" db="EMBL/GenBank/DDBJ databases">
        <title>Genomic Encyclopedia of Archaeal and Bacterial Type Strains, Phase II (KMG-II): from individual species to whole genera.</title>
        <authorList>
            <person name="Goeker M."/>
        </authorList>
    </citation>
    <scope>NUCLEOTIDE SEQUENCE [LARGE SCALE GENOMIC DNA]</scope>
    <source>
        <strain evidence="1 2">DSM 45791</strain>
    </source>
</reference>
<dbReference type="Pfam" id="PF08922">
    <property type="entry name" value="DUF1905"/>
    <property type="match status" value="1"/>
</dbReference>
<keyword evidence="2" id="KW-1185">Reference proteome</keyword>
<dbReference type="InterPro" id="IPR015018">
    <property type="entry name" value="DUF1905"/>
</dbReference>
<accession>A0A3E0HQF2</accession>
<dbReference type="OrthoDB" id="2604865at2"/>
<dbReference type="RefSeq" id="WP_116175028.1">
    <property type="nucleotide sequence ID" value="NZ_CP144375.1"/>
</dbReference>
<dbReference type="Pfam" id="PF13376">
    <property type="entry name" value="OmdA"/>
    <property type="match status" value="1"/>
</dbReference>
<evidence type="ECO:0000313" key="2">
    <source>
        <dbReference type="Proteomes" id="UP000256269"/>
    </source>
</evidence>
<evidence type="ECO:0000313" key="1">
    <source>
        <dbReference type="EMBL" id="REH48225.1"/>
    </source>
</evidence>
<protein>
    <submittedName>
        <fullName evidence="1">Uncharacterized protein DUF1905</fullName>
    </submittedName>
</protein>
<proteinExistence type="predicted"/>
<name>A0A3E0HQF2_9PSEU</name>
<dbReference type="Gene3D" id="2.40.30.100">
    <property type="entry name" value="AF2212/PG0164-like"/>
    <property type="match status" value="1"/>
</dbReference>